<feature type="compositionally biased region" description="Basic residues" evidence="1">
    <location>
        <begin position="366"/>
        <end position="376"/>
    </location>
</feature>
<name>A0ABP6C902_9ACTN</name>
<feature type="domain" description="Solute-binding protein family 5" evidence="3">
    <location>
        <begin position="121"/>
        <end position="315"/>
    </location>
</feature>
<feature type="domain" description="Solute-binding protein family 5" evidence="3">
    <location>
        <begin position="387"/>
        <end position="484"/>
    </location>
</feature>
<dbReference type="Gene3D" id="3.10.105.10">
    <property type="entry name" value="Dipeptide-binding Protein, Domain 3"/>
    <property type="match status" value="2"/>
</dbReference>
<dbReference type="Proteomes" id="UP001501447">
    <property type="component" value="Unassembled WGS sequence"/>
</dbReference>
<evidence type="ECO:0000256" key="1">
    <source>
        <dbReference type="SAM" id="MobiDB-lite"/>
    </source>
</evidence>
<dbReference type="CDD" id="cd08501">
    <property type="entry name" value="PBP2_Lpqw"/>
    <property type="match status" value="1"/>
</dbReference>
<dbReference type="InterPro" id="IPR000914">
    <property type="entry name" value="SBP_5_dom"/>
</dbReference>
<keyword evidence="2" id="KW-0732">Signal</keyword>
<comment type="caution">
    <text evidence="4">The sequence shown here is derived from an EMBL/GenBank/DDBJ whole genome shotgun (WGS) entry which is preliminary data.</text>
</comment>
<feature type="compositionally biased region" description="Basic residues" evidence="1">
    <location>
        <begin position="244"/>
        <end position="259"/>
    </location>
</feature>
<organism evidence="4 5">
    <name type="scientific">Streptomyces axinellae</name>
    <dbReference type="NCBI Taxonomy" id="552788"/>
    <lineage>
        <taxon>Bacteria</taxon>
        <taxon>Bacillati</taxon>
        <taxon>Actinomycetota</taxon>
        <taxon>Actinomycetes</taxon>
        <taxon>Kitasatosporales</taxon>
        <taxon>Streptomycetaceae</taxon>
        <taxon>Streptomyces</taxon>
    </lineage>
</organism>
<dbReference type="PANTHER" id="PTHR30290">
    <property type="entry name" value="PERIPLASMIC BINDING COMPONENT OF ABC TRANSPORTER"/>
    <property type="match status" value="1"/>
</dbReference>
<feature type="compositionally biased region" description="Basic and acidic residues" evidence="1">
    <location>
        <begin position="502"/>
        <end position="517"/>
    </location>
</feature>
<feature type="region of interest" description="Disordered" evidence="1">
    <location>
        <begin position="316"/>
        <end position="381"/>
    </location>
</feature>
<dbReference type="Gene3D" id="3.40.190.10">
    <property type="entry name" value="Periplasmic binding protein-like II"/>
    <property type="match status" value="1"/>
</dbReference>
<dbReference type="PANTHER" id="PTHR30290:SF65">
    <property type="entry name" value="MONOACYL PHOSPHATIDYLINOSITOL TETRAMANNOSIDE-BINDING PROTEIN LPQW-RELATED"/>
    <property type="match status" value="1"/>
</dbReference>
<dbReference type="Gene3D" id="3.90.76.10">
    <property type="entry name" value="Dipeptide-binding Protein, Domain 1"/>
    <property type="match status" value="1"/>
</dbReference>
<dbReference type="SUPFAM" id="SSF53850">
    <property type="entry name" value="Periplasmic binding protein-like II"/>
    <property type="match status" value="3"/>
</dbReference>
<protein>
    <recommendedName>
        <fullName evidence="3">Solute-binding protein family 5 domain-containing protein</fullName>
    </recommendedName>
</protein>
<gene>
    <name evidence="4" type="ORF">GCM10009863_13360</name>
</gene>
<feature type="region of interest" description="Disordered" evidence="1">
    <location>
        <begin position="237"/>
        <end position="270"/>
    </location>
</feature>
<reference evidence="5" key="1">
    <citation type="journal article" date="2019" name="Int. J. Syst. Evol. Microbiol.">
        <title>The Global Catalogue of Microorganisms (GCM) 10K type strain sequencing project: providing services to taxonomists for standard genome sequencing and annotation.</title>
        <authorList>
            <consortium name="The Broad Institute Genomics Platform"/>
            <consortium name="The Broad Institute Genome Sequencing Center for Infectious Disease"/>
            <person name="Wu L."/>
            <person name="Ma J."/>
        </authorList>
    </citation>
    <scope>NUCLEOTIDE SEQUENCE [LARGE SCALE GENOMIC DNA]</scope>
    <source>
        <strain evidence="5">JCM 16373</strain>
    </source>
</reference>
<evidence type="ECO:0000256" key="2">
    <source>
        <dbReference type="SAM" id="SignalP"/>
    </source>
</evidence>
<feature type="chain" id="PRO_5046023669" description="Solute-binding protein family 5 domain-containing protein" evidence="2">
    <location>
        <begin position="33"/>
        <end position="807"/>
    </location>
</feature>
<feature type="region of interest" description="Disordered" evidence="1">
    <location>
        <begin position="486"/>
        <end position="542"/>
    </location>
</feature>
<feature type="compositionally biased region" description="Basic and acidic residues" evidence="1">
    <location>
        <begin position="330"/>
        <end position="365"/>
    </location>
</feature>
<feature type="signal peptide" evidence="2">
    <location>
        <begin position="1"/>
        <end position="32"/>
    </location>
</feature>
<dbReference type="InterPro" id="IPR039424">
    <property type="entry name" value="SBP_5"/>
</dbReference>
<keyword evidence="5" id="KW-1185">Reference proteome</keyword>
<dbReference type="EMBL" id="BAAARJ010000004">
    <property type="protein sequence ID" value="GAA2601380.1"/>
    <property type="molecule type" value="Genomic_DNA"/>
</dbReference>
<dbReference type="Pfam" id="PF00496">
    <property type="entry name" value="SBP_bac_5"/>
    <property type="match status" value="2"/>
</dbReference>
<accession>A0ABP6C902</accession>
<dbReference type="RefSeq" id="WP_344563165.1">
    <property type="nucleotide sequence ID" value="NZ_BAAARJ010000004.1"/>
</dbReference>
<evidence type="ECO:0000313" key="5">
    <source>
        <dbReference type="Proteomes" id="UP001501447"/>
    </source>
</evidence>
<evidence type="ECO:0000313" key="4">
    <source>
        <dbReference type="EMBL" id="GAA2601380.1"/>
    </source>
</evidence>
<evidence type="ECO:0000259" key="3">
    <source>
        <dbReference type="Pfam" id="PF00496"/>
    </source>
</evidence>
<sequence length="807" mass="85342">MSARAVRKTRAVRRTGAAIVAGALLPLPFAGAGSATGAEAGALHDATGDIRTTDRQQVSSGGTVRWAVDAAPATFNAFQPDAGEATAKVTGATLPALFTLDEQGSPKANEDYLRSAEVTRTEPRQTVVYKLSPKARWSDGRAMGAADFRAQWKALSGKSDAYWTARNAGYDRIRKVTRGDGPREVKVVFAKPYADWRSLFTPLYPRQAMHGPKAFNDRTRIALPASAGPFRVVGAAQGGGGKSKAAKNAKHGVHAKGGKAKNATTVLERNPHWWGEPAKLSRIELTAVPRDKRAKALAQGKLDLADVDEASARKIGAAHQLGGPRRPHVRHGDKPDHKDEQAARQADHAPQHQDQHAERGHDAAHRHAHPGRRHAALPKGLGKALRKYEVRKALDSAYTQLSLNGSGGPLADERVRRAVVRALDRGALAHKALGGVGLPDHPLGNHLRMANQDGYRDNSDAAGGMDIDSAQSLLADAGWKTGGSILQGKAAGADKPGGKKAHPPERGAHGTHGEHGKKPAGGPGEPPDEASSPDAGASAPYRAEAEASVVRLTHAQMARVTGKPLSLVASATGQRGALLAQAAHLELAQARLGDSPRKLSRARAALATAEKVRATGGELRLLTGGTSMAVRTKNGKPLALRFVLPGGAGSASLRATGRRIADMLNGVGIRTQIKEVPDESYFKDHIAAGEYDLALFTWPASAYPATETKPIFSKPQPAADGSLLVEQNYARVGTDQIDQLFEQATGELDDGRRRDLMGKADARIWAVAGSVPLYQRPQLVAAKRGLANAGAFGFATPRYQDIGYHKG</sequence>
<proteinExistence type="predicted"/>